<feature type="compositionally biased region" description="Polar residues" evidence="1">
    <location>
        <begin position="133"/>
        <end position="149"/>
    </location>
</feature>
<feature type="region of interest" description="Disordered" evidence="1">
    <location>
        <begin position="225"/>
        <end position="267"/>
    </location>
</feature>
<organism evidence="2 3">
    <name type="scientific">Oleoguttula mirabilis</name>
    <dbReference type="NCBI Taxonomy" id="1507867"/>
    <lineage>
        <taxon>Eukaryota</taxon>
        <taxon>Fungi</taxon>
        <taxon>Dikarya</taxon>
        <taxon>Ascomycota</taxon>
        <taxon>Pezizomycotina</taxon>
        <taxon>Dothideomycetes</taxon>
        <taxon>Dothideomycetidae</taxon>
        <taxon>Mycosphaerellales</taxon>
        <taxon>Teratosphaeriaceae</taxon>
        <taxon>Oleoguttula</taxon>
    </lineage>
</organism>
<accession>A0AAV9JGV3</accession>
<dbReference type="EMBL" id="JAVFHQ010000025">
    <property type="protein sequence ID" value="KAK4544405.1"/>
    <property type="molecule type" value="Genomic_DNA"/>
</dbReference>
<feature type="compositionally biased region" description="Low complexity" evidence="1">
    <location>
        <begin position="150"/>
        <end position="169"/>
    </location>
</feature>
<protein>
    <submittedName>
        <fullName evidence="2">Uncharacterized protein</fullName>
    </submittedName>
</protein>
<dbReference type="AlphaFoldDB" id="A0AAV9JGV3"/>
<sequence>MGESAQTQSQGHITWTAYHTTTSVHTVPVVKRQTFSSVKSAPMPSVASALTGKRTEKQYLGYTTWTSRWTAQIMSSSLKTVTVVRTRTHTSPPLSVVVTTVTHPVSTAIPSTQATCSCPDAAVSVPIVGASTVPSASAGTPAQSHSQATASPSSAVSQVNSSVGQSVSGTPSSRTYASVSSAALSPYGSVSAGNARTSATDTAVTKQAGSTSVVSQSVNGAATLPTNSQATASSPKATSSSSQVTVKIQSTHSVGTQPTTTKSTASPSAAVYSGAASRKSTMLLSFAAVVVVPAMLL</sequence>
<feature type="compositionally biased region" description="Polar residues" evidence="1">
    <location>
        <begin position="244"/>
        <end position="255"/>
    </location>
</feature>
<feature type="compositionally biased region" description="Low complexity" evidence="1">
    <location>
        <begin position="228"/>
        <end position="243"/>
    </location>
</feature>
<dbReference type="Proteomes" id="UP001324427">
    <property type="component" value="Unassembled WGS sequence"/>
</dbReference>
<evidence type="ECO:0000313" key="3">
    <source>
        <dbReference type="Proteomes" id="UP001324427"/>
    </source>
</evidence>
<name>A0AAV9JGV3_9PEZI</name>
<evidence type="ECO:0000313" key="2">
    <source>
        <dbReference type="EMBL" id="KAK4544405.1"/>
    </source>
</evidence>
<proteinExistence type="predicted"/>
<reference evidence="2 3" key="1">
    <citation type="submission" date="2021-11" db="EMBL/GenBank/DDBJ databases">
        <title>Black yeast isolated from Biological Soil Crust.</title>
        <authorList>
            <person name="Kurbessoian T."/>
        </authorList>
    </citation>
    <scope>NUCLEOTIDE SEQUENCE [LARGE SCALE GENOMIC DNA]</scope>
    <source>
        <strain evidence="2 3">CCFEE 5522</strain>
    </source>
</reference>
<evidence type="ECO:0000256" key="1">
    <source>
        <dbReference type="SAM" id="MobiDB-lite"/>
    </source>
</evidence>
<feature type="compositionally biased region" description="Low complexity" evidence="1">
    <location>
        <begin position="256"/>
        <end position="267"/>
    </location>
</feature>
<comment type="caution">
    <text evidence="2">The sequence shown here is derived from an EMBL/GenBank/DDBJ whole genome shotgun (WGS) entry which is preliminary data.</text>
</comment>
<feature type="region of interest" description="Disordered" evidence="1">
    <location>
        <begin position="133"/>
        <end position="174"/>
    </location>
</feature>
<keyword evidence="3" id="KW-1185">Reference proteome</keyword>
<gene>
    <name evidence="2" type="ORF">LTR36_004296</name>
</gene>